<dbReference type="GO" id="GO:0000271">
    <property type="term" value="P:polysaccharide biosynthetic process"/>
    <property type="evidence" value="ECO:0007669"/>
    <property type="project" value="InterPro"/>
</dbReference>
<dbReference type="InterPro" id="IPR008927">
    <property type="entry name" value="6-PGluconate_DH-like_C_sf"/>
</dbReference>
<dbReference type="GO" id="GO:0051287">
    <property type="term" value="F:NAD binding"/>
    <property type="evidence" value="ECO:0007669"/>
    <property type="project" value="InterPro"/>
</dbReference>
<dbReference type="InterPro" id="IPR036291">
    <property type="entry name" value="NAD(P)-bd_dom_sf"/>
</dbReference>
<dbReference type="PANTHER" id="PTHR43491:SF2">
    <property type="entry name" value="UDP-N-ACETYL-D-MANNOSAMINE DEHYDROGENASE"/>
    <property type="match status" value="1"/>
</dbReference>
<proteinExistence type="inferred from homology"/>
<evidence type="ECO:0000256" key="1">
    <source>
        <dbReference type="ARBA" id="ARBA00006601"/>
    </source>
</evidence>
<dbReference type="GO" id="GO:0016616">
    <property type="term" value="F:oxidoreductase activity, acting on the CH-OH group of donors, NAD or NADP as acceptor"/>
    <property type="evidence" value="ECO:0007669"/>
    <property type="project" value="InterPro"/>
</dbReference>
<dbReference type="Pfam" id="PF03720">
    <property type="entry name" value="UDPG_MGDP_dh_C"/>
    <property type="match status" value="1"/>
</dbReference>
<evidence type="ECO:0000313" key="6">
    <source>
        <dbReference type="EMBL" id="SMC86659.1"/>
    </source>
</evidence>
<dbReference type="InterPro" id="IPR017476">
    <property type="entry name" value="UDP-Glc/GDP-Man"/>
</dbReference>
<evidence type="ECO:0000259" key="5">
    <source>
        <dbReference type="SMART" id="SM00984"/>
    </source>
</evidence>
<evidence type="ECO:0000256" key="4">
    <source>
        <dbReference type="PIRNR" id="PIRNR000124"/>
    </source>
</evidence>
<sequence length="442" mass="49292">MQLETFDRIRTKKDFLAVVGLGYVGLPIAVAFAEKIKTLGFDINQEKINIYKKGIDPTHEIGDEKIQNTTLEFTTDPARLQEAKVIIVAVPTPINGDKTPNLAPVVEASKIIGQNLSKGSIVVFESTVYPGVTEDICIPILEKESSLLCGKDFKVGYSPERINPGDKVHRLDNIKKIVSGMDEETVENIAAVYELIIHAGVYKAPSIKVAEAAKLSENAQRDINIAFMNELAMIFDRMGINTKEVIDAMNTKWNALGFYPGLVGGHCIGIDPYYFMYQAEVLGYHSQIIAAGRKVNDSMATFIADNVIKKMIQSGNDVKKSSIYIMGITFKEDCPDMRNSKAVDVCKQLAVYGIKVRVVDPVVDKVEFKRELDSELVEIKDVCNADCLVFLVGHQQFKDLGAADIERMFKQKKNQSKHVIIDIKNIIEPKTIDEKVYSYWSL</sequence>
<keyword evidence="7" id="KW-1185">Reference proteome</keyword>
<accession>A0A1W2CN63</accession>
<evidence type="ECO:0000256" key="3">
    <source>
        <dbReference type="ARBA" id="ARBA00023027"/>
    </source>
</evidence>
<dbReference type="PIRSF" id="PIRSF500136">
    <property type="entry name" value="UDP_ManNAc_DH"/>
    <property type="match status" value="1"/>
</dbReference>
<evidence type="ECO:0000313" key="7">
    <source>
        <dbReference type="Proteomes" id="UP000192738"/>
    </source>
</evidence>
<reference evidence="6 7" key="1">
    <citation type="submission" date="2017-04" db="EMBL/GenBank/DDBJ databases">
        <authorList>
            <person name="Afonso C.L."/>
            <person name="Miller P.J."/>
            <person name="Scott M.A."/>
            <person name="Spackman E."/>
            <person name="Goraichik I."/>
            <person name="Dimitrov K.M."/>
            <person name="Suarez D.L."/>
            <person name="Swayne D.E."/>
        </authorList>
    </citation>
    <scope>NUCLEOTIDE SEQUENCE [LARGE SCALE GENOMIC DNA]</scope>
    <source>
        <strain evidence="6 7">DSM 5090</strain>
    </source>
</reference>
<dbReference type="InterPro" id="IPR014027">
    <property type="entry name" value="UDP-Glc/GDP-Man_DH_C"/>
</dbReference>
<evidence type="ECO:0000256" key="2">
    <source>
        <dbReference type="ARBA" id="ARBA00023002"/>
    </source>
</evidence>
<keyword evidence="2" id="KW-0560">Oxidoreductase</keyword>
<protein>
    <submittedName>
        <fullName evidence="6">UDP-N-acetyl-D-galactosamine dehydrogenase</fullName>
    </submittedName>
</protein>
<dbReference type="InterPro" id="IPR001732">
    <property type="entry name" value="UDP-Glc/GDP-Man_DH_N"/>
</dbReference>
<dbReference type="SMART" id="SM00984">
    <property type="entry name" value="UDPG_MGDP_dh_C"/>
    <property type="match status" value="1"/>
</dbReference>
<keyword evidence="3" id="KW-0520">NAD</keyword>
<organism evidence="6 7">
    <name type="scientific">Sporomusa malonica</name>
    <dbReference type="NCBI Taxonomy" id="112901"/>
    <lineage>
        <taxon>Bacteria</taxon>
        <taxon>Bacillati</taxon>
        <taxon>Bacillota</taxon>
        <taxon>Negativicutes</taxon>
        <taxon>Selenomonadales</taxon>
        <taxon>Sporomusaceae</taxon>
        <taxon>Sporomusa</taxon>
    </lineage>
</organism>
<dbReference type="PANTHER" id="PTHR43491">
    <property type="entry name" value="UDP-N-ACETYL-D-MANNOSAMINE DEHYDROGENASE"/>
    <property type="match status" value="1"/>
</dbReference>
<feature type="domain" description="UDP-glucose/GDP-mannose dehydrogenase C-terminal" evidence="5">
    <location>
        <begin position="324"/>
        <end position="429"/>
    </location>
</feature>
<dbReference type="STRING" id="112901.SAMN04488500_11132"/>
<dbReference type="Gene3D" id="3.40.50.720">
    <property type="entry name" value="NAD(P)-binding Rossmann-like Domain"/>
    <property type="match status" value="2"/>
</dbReference>
<dbReference type="SUPFAM" id="SSF52413">
    <property type="entry name" value="UDP-glucose/GDP-mannose dehydrogenase C-terminal domain"/>
    <property type="match status" value="1"/>
</dbReference>
<dbReference type="Proteomes" id="UP000192738">
    <property type="component" value="Unassembled WGS sequence"/>
</dbReference>
<name>A0A1W2CN63_9FIRM</name>
<dbReference type="GO" id="GO:0016628">
    <property type="term" value="F:oxidoreductase activity, acting on the CH-CH group of donors, NAD or NADP as acceptor"/>
    <property type="evidence" value="ECO:0007669"/>
    <property type="project" value="InterPro"/>
</dbReference>
<comment type="similarity">
    <text evidence="1 4">Belongs to the UDP-glucose/GDP-mannose dehydrogenase family.</text>
</comment>
<dbReference type="Pfam" id="PF03721">
    <property type="entry name" value="UDPG_MGDP_dh_N"/>
    <property type="match status" value="1"/>
</dbReference>
<dbReference type="InterPro" id="IPR014026">
    <property type="entry name" value="UDP-Glc/GDP-Man_DH_dimer"/>
</dbReference>
<dbReference type="Pfam" id="PF00984">
    <property type="entry name" value="UDPG_MGDP_dh"/>
    <property type="match status" value="1"/>
</dbReference>
<dbReference type="OrthoDB" id="9803238at2"/>
<gene>
    <name evidence="6" type="ORF">SAMN04488500_11132</name>
</gene>
<dbReference type="SUPFAM" id="SSF51735">
    <property type="entry name" value="NAD(P)-binding Rossmann-fold domains"/>
    <property type="match status" value="1"/>
</dbReference>
<dbReference type="NCBIfam" id="TIGR03026">
    <property type="entry name" value="NDP-sugDHase"/>
    <property type="match status" value="1"/>
</dbReference>
<dbReference type="InterPro" id="IPR028359">
    <property type="entry name" value="UDP_ManNAc/GlcNAc_DH"/>
</dbReference>
<dbReference type="SUPFAM" id="SSF48179">
    <property type="entry name" value="6-phosphogluconate dehydrogenase C-terminal domain-like"/>
    <property type="match status" value="1"/>
</dbReference>
<dbReference type="EMBL" id="FWXI01000011">
    <property type="protein sequence ID" value="SMC86659.1"/>
    <property type="molecule type" value="Genomic_DNA"/>
</dbReference>
<dbReference type="InterPro" id="IPR036220">
    <property type="entry name" value="UDP-Glc/GDP-Man_DH_C_sf"/>
</dbReference>
<dbReference type="PIRSF" id="PIRSF000124">
    <property type="entry name" value="UDPglc_GDPman_dh"/>
    <property type="match status" value="1"/>
</dbReference>
<dbReference type="AlphaFoldDB" id="A0A1W2CN63"/>
<dbReference type="RefSeq" id="WP_084576284.1">
    <property type="nucleotide sequence ID" value="NZ_CP155572.1"/>
</dbReference>